<comment type="subcellular location">
    <subcellularLocation>
        <location evidence="1 7">Cytoplasm</location>
    </subcellularLocation>
</comment>
<dbReference type="InterPro" id="IPR029063">
    <property type="entry name" value="SAM-dependent_MTases_sf"/>
</dbReference>
<proteinExistence type="inferred from homology"/>
<reference evidence="8 9" key="1">
    <citation type="submission" date="2017-08" db="EMBL/GenBank/DDBJ databases">
        <title>Mesorhizobium wenxinae sp. nov., a novel rhizobial species isolated from root nodules of chickpea (Cicer arietinum L.).</title>
        <authorList>
            <person name="Zhang J."/>
        </authorList>
    </citation>
    <scope>NUCLEOTIDE SEQUENCE [LARGE SCALE GENOMIC DNA]</scope>
    <source>
        <strain evidence="8 9">SDW018</strain>
    </source>
</reference>
<keyword evidence="3 7" id="KW-0963">Cytoplasm</keyword>
<keyword evidence="4 7" id="KW-0489">Methyltransferase</keyword>
<evidence type="ECO:0000313" key="8">
    <source>
        <dbReference type="EMBL" id="PAQ10592.1"/>
    </source>
</evidence>
<evidence type="ECO:0000256" key="2">
    <source>
        <dbReference type="ARBA" id="ARBA00005369"/>
    </source>
</evidence>
<dbReference type="OrthoDB" id="9810066at2"/>
<evidence type="ECO:0000256" key="5">
    <source>
        <dbReference type="ARBA" id="ARBA00022679"/>
    </source>
</evidence>
<evidence type="ECO:0000256" key="7">
    <source>
        <dbReference type="HAMAP-Rule" id="MF_00090"/>
    </source>
</evidence>
<keyword evidence="6 7" id="KW-0949">S-adenosyl-L-methionine</keyword>
<comment type="function">
    <text evidence="7">Catalyzes the methyl esterification of L-isoaspartyl residues in peptides and proteins that result from spontaneous decomposition of normal L-aspartyl and L-asparaginyl residues. It plays a role in the repair and/or degradation of damaged proteins.</text>
</comment>
<evidence type="ECO:0000256" key="4">
    <source>
        <dbReference type="ARBA" id="ARBA00022603"/>
    </source>
</evidence>
<dbReference type="PROSITE" id="PS01279">
    <property type="entry name" value="PCMT"/>
    <property type="match status" value="1"/>
</dbReference>
<dbReference type="InterPro" id="IPR000682">
    <property type="entry name" value="PCMT"/>
</dbReference>
<comment type="similarity">
    <text evidence="2 7">Belongs to the methyltransferase superfamily. L-isoaspartyl/D-aspartyl protein methyltransferase family.</text>
</comment>
<name>A0A271LQZ1_9HYPH</name>
<comment type="caution">
    <text evidence="8">The sequence shown here is derived from an EMBL/GenBank/DDBJ whole genome shotgun (WGS) entry which is preliminary data.</text>
</comment>
<dbReference type="HAMAP" id="MF_00090">
    <property type="entry name" value="PIMT"/>
    <property type="match status" value="1"/>
</dbReference>
<dbReference type="RefSeq" id="WP_095492060.1">
    <property type="nucleotide sequence ID" value="NZ_NPKJ01000026.1"/>
</dbReference>
<dbReference type="Gene3D" id="3.40.50.150">
    <property type="entry name" value="Vaccinia Virus protein VP39"/>
    <property type="match status" value="1"/>
</dbReference>
<sequence length="225" mass="24432">MKPMNEEHLAVLRRHMVEMIAIHTDLASEELGKAALDERVMAAMRRVPRHLFVPASVAPYAYQDMPLPIGFDKTVSQPFIVALMTDLLAPQPHEAVLEIGTGLGYQAAILAELAGQVWSVEIIEEFACHAGALLQGLGTSNVGIRVGDGSRGWPEHAPFDKILVTVAAERTPPALLEQLKPGGRLVLPVGSEEVQLLAVIDKDAAGQLKTRKLIPVRFSRLETVT</sequence>
<dbReference type="EMBL" id="NPKJ01000026">
    <property type="protein sequence ID" value="PAQ10592.1"/>
    <property type="molecule type" value="Genomic_DNA"/>
</dbReference>
<dbReference type="PANTHER" id="PTHR11579">
    <property type="entry name" value="PROTEIN-L-ISOASPARTATE O-METHYLTRANSFERASE"/>
    <property type="match status" value="1"/>
</dbReference>
<dbReference type="PANTHER" id="PTHR11579:SF0">
    <property type="entry name" value="PROTEIN-L-ISOASPARTATE(D-ASPARTATE) O-METHYLTRANSFERASE"/>
    <property type="match status" value="1"/>
</dbReference>
<dbReference type="EC" id="2.1.1.77" evidence="7"/>
<dbReference type="NCBIfam" id="NF001453">
    <property type="entry name" value="PRK00312.1"/>
    <property type="match status" value="1"/>
</dbReference>
<organism evidence="8 9">
    <name type="scientific">Mesorhizobium temperatum</name>
    <dbReference type="NCBI Taxonomy" id="241416"/>
    <lineage>
        <taxon>Bacteria</taxon>
        <taxon>Pseudomonadati</taxon>
        <taxon>Pseudomonadota</taxon>
        <taxon>Alphaproteobacteria</taxon>
        <taxon>Hyphomicrobiales</taxon>
        <taxon>Phyllobacteriaceae</taxon>
        <taxon>Mesorhizobium</taxon>
    </lineage>
</organism>
<dbReference type="Proteomes" id="UP000216442">
    <property type="component" value="Unassembled WGS sequence"/>
</dbReference>
<feature type="active site" evidence="7">
    <location>
        <position position="76"/>
    </location>
</feature>
<dbReference type="SUPFAM" id="SSF53335">
    <property type="entry name" value="S-adenosyl-L-methionine-dependent methyltransferases"/>
    <property type="match status" value="1"/>
</dbReference>
<protein>
    <recommendedName>
        <fullName evidence="7">Protein-L-isoaspartate O-methyltransferase</fullName>
        <ecNumber evidence="7">2.1.1.77</ecNumber>
    </recommendedName>
    <alternativeName>
        <fullName evidence="7">L-isoaspartyl protein carboxyl methyltransferase</fullName>
    </alternativeName>
    <alternativeName>
        <fullName evidence="7">Protein L-isoaspartyl methyltransferase</fullName>
    </alternativeName>
    <alternativeName>
        <fullName evidence="7">Protein-beta-aspartate methyltransferase</fullName>
        <shortName evidence="7">PIMT</shortName>
    </alternativeName>
</protein>
<gene>
    <name evidence="7" type="primary">pcm</name>
    <name evidence="8" type="ORF">CIT26_07835</name>
</gene>
<dbReference type="GO" id="GO:0030091">
    <property type="term" value="P:protein repair"/>
    <property type="evidence" value="ECO:0007669"/>
    <property type="project" value="UniProtKB-UniRule"/>
</dbReference>
<dbReference type="AlphaFoldDB" id="A0A271LQZ1"/>
<comment type="catalytic activity">
    <reaction evidence="7">
        <text>[protein]-L-isoaspartate + S-adenosyl-L-methionine = [protein]-L-isoaspartate alpha-methyl ester + S-adenosyl-L-homocysteine</text>
        <dbReference type="Rhea" id="RHEA:12705"/>
        <dbReference type="Rhea" id="RHEA-COMP:12143"/>
        <dbReference type="Rhea" id="RHEA-COMP:12144"/>
        <dbReference type="ChEBI" id="CHEBI:57856"/>
        <dbReference type="ChEBI" id="CHEBI:59789"/>
        <dbReference type="ChEBI" id="CHEBI:90596"/>
        <dbReference type="ChEBI" id="CHEBI:90598"/>
        <dbReference type="EC" id="2.1.1.77"/>
    </reaction>
</comment>
<dbReference type="Pfam" id="PF01135">
    <property type="entry name" value="PCMT"/>
    <property type="match status" value="1"/>
</dbReference>
<dbReference type="GO" id="GO:0005737">
    <property type="term" value="C:cytoplasm"/>
    <property type="evidence" value="ECO:0007669"/>
    <property type="project" value="UniProtKB-SubCell"/>
</dbReference>
<evidence type="ECO:0000313" key="9">
    <source>
        <dbReference type="Proteomes" id="UP000216442"/>
    </source>
</evidence>
<evidence type="ECO:0000256" key="3">
    <source>
        <dbReference type="ARBA" id="ARBA00022490"/>
    </source>
</evidence>
<dbReference type="FunFam" id="3.40.50.150:FF:000010">
    <property type="entry name" value="Protein-L-isoaspartate O-methyltransferase"/>
    <property type="match status" value="1"/>
</dbReference>
<dbReference type="GO" id="GO:0004719">
    <property type="term" value="F:protein-L-isoaspartate (D-aspartate) O-methyltransferase activity"/>
    <property type="evidence" value="ECO:0007669"/>
    <property type="project" value="UniProtKB-UniRule"/>
</dbReference>
<dbReference type="GO" id="GO:0032259">
    <property type="term" value="P:methylation"/>
    <property type="evidence" value="ECO:0007669"/>
    <property type="project" value="UniProtKB-KW"/>
</dbReference>
<keyword evidence="9" id="KW-1185">Reference proteome</keyword>
<dbReference type="CDD" id="cd02440">
    <property type="entry name" value="AdoMet_MTases"/>
    <property type="match status" value="1"/>
</dbReference>
<keyword evidence="5 7" id="KW-0808">Transferase</keyword>
<evidence type="ECO:0000256" key="1">
    <source>
        <dbReference type="ARBA" id="ARBA00004496"/>
    </source>
</evidence>
<dbReference type="NCBIfam" id="TIGR00080">
    <property type="entry name" value="pimt"/>
    <property type="match status" value="1"/>
</dbReference>
<accession>A0A271LQZ1</accession>
<evidence type="ECO:0000256" key="6">
    <source>
        <dbReference type="ARBA" id="ARBA00022691"/>
    </source>
</evidence>